<dbReference type="Proteomes" id="UP000694925">
    <property type="component" value="Unplaced"/>
</dbReference>
<feature type="compositionally biased region" description="Basic and acidic residues" evidence="1">
    <location>
        <begin position="56"/>
        <end position="66"/>
    </location>
</feature>
<reference evidence="3" key="1">
    <citation type="submission" date="2025-08" db="UniProtKB">
        <authorList>
            <consortium name="RefSeq"/>
        </authorList>
    </citation>
    <scope>IDENTIFICATION</scope>
    <source>
        <tissue evidence="3">Whole body</tissue>
    </source>
</reference>
<sequence length="242" mass="26632">MEGRSVGLLKRKRNRLALDQAGVHKFTILTVTPAKNIRPMRIPIEVEISEEDFKVDPKEGTEEHTDNVGTTAHLNDSTFIEDVPSQREENNSSFDDAGDEFILSANLNGYEGMEVVVSDELAKILDDGSSLKRGTSTPAKPNTTMANGLAHEKEKTTTKQDTKEGSMTNKENEVDLDESLLRISLPLEEPTENVSSTLRLYNKKEGTKSGNAGTQGKTKHDRSHRKQTHRNGNVTSGGTIEA</sequence>
<evidence type="ECO:0000313" key="3">
    <source>
        <dbReference type="RefSeq" id="XP_017880332.1"/>
    </source>
</evidence>
<dbReference type="RefSeq" id="XP_017880332.1">
    <property type="nucleotide sequence ID" value="XM_018024843.2"/>
</dbReference>
<proteinExistence type="predicted"/>
<feature type="compositionally biased region" description="Basic residues" evidence="1">
    <location>
        <begin position="217"/>
        <end position="229"/>
    </location>
</feature>
<feature type="region of interest" description="Disordered" evidence="1">
    <location>
        <begin position="128"/>
        <end position="242"/>
    </location>
</feature>
<organism evidence="2 3">
    <name type="scientific">Ceratina calcarata</name>
    <dbReference type="NCBI Taxonomy" id="156304"/>
    <lineage>
        <taxon>Eukaryota</taxon>
        <taxon>Metazoa</taxon>
        <taxon>Ecdysozoa</taxon>
        <taxon>Arthropoda</taxon>
        <taxon>Hexapoda</taxon>
        <taxon>Insecta</taxon>
        <taxon>Pterygota</taxon>
        <taxon>Neoptera</taxon>
        <taxon>Endopterygota</taxon>
        <taxon>Hymenoptera</taxon>
        <taxon>Apocrita</taxon>
        <taxon>Aculeata</taxon>
        <taxon>Apoidea</taxon>
        <taxon>Anthophila</taxon>
        <taxon>Apidae</taxon>
        <taxon>Ceratina</taxon>
        <taxon>Zadontomerus</taxon>
    </lineage>
</organism>
<feature type="compositionally biased region" description="Polar residues" evidence="1">
    <location>
        <begin position="67"/>
        <end position="77"/>
    </location>
</feature>
<feature type="compositionally biased region" description="Polar residues" evidence="1">
    <location>
        <begin position="132"/>
        <end position="146"/>
    </location>
</feature>
<name>A0AAJ7N780_9HYME</name>
<dbReference type="AlphaFoldDB" id="A0AAJ7N780"/>
<feature type="compositionally biased region" description="Basic and acidic residues" evidence="1">
    <location>
        <begin position="150"/>
        <end position="164"/>
    </location>
</feature>
<accession>A0AAJ7N780</accession>
<feature type="region of interest" description="Disordered" evidence="1">
    <location>
        <begin position="56"/>
        <end position="77"/>
    </location>
</feature>
<dbReference type="KEGG" id="ccal:108625096"/>
<feature type="compositionally biased region" description="Polar residues" evidence="1">
    <location>
        <begin position="230"/>
        <end position="242"/>
    </location>
</feature>
<evidence type="ECO:0000313" key="2">
    <source>
        <dbReference type="Proteomes" id="UP000694925"/>
    </source>
</evidence>
<protein>
    <submittedName>
        <fullName evidence="3">Uncharacterized protein LOC108625096</fullName>
    </submittedName>
</protein>
<dbReference type="GeneID" id="108625096"/>
<gene>
    <name evidence="3" type="primary">LOC108625096</name>
</gene>
<keyword evidence="2" id="KW-1185">Reference proteome</keyword>
<evidence type="ECO:0000256" key="1">
    <source>
        <dbReference type="SAM" id="MobiDB-lite"/>
    </source>
</evidence>